<comment type="subcellular location">
    <subcellularLocation>
        <location evidence="1">Cell membrane</location>
        <topology evidence="1">Multi-pass membrane protein</topology>
    </subcellularLocation>
</comment>
<evidence type="ECO:0000313" key="10">
    <source>
        <dbReference type="EMBL" id="CAA9468480.1"/>
    </source>
</evidence>
<keyword evidence="6 8" id="KW-1133">Transmembrane helix</keyword>
<dbReference type="InterPro" id="IPR004680">
    <property type="entry name" value="Cit_transptr-like_dom"/>
</dbReference>
<dbReference type="AlphaFoldDB" id="A0A6J4RKB6"/>
<protein>
    <submittedName>
        <fullName evidence="10">Na+/H+ antiporter NhaD and related arsenite permeases</fullName>
    </submittedName>
</protein>
<feature type="transmembrane region" description="Helical" evidence="8">
    <location>
        <begin position="228"/>
        <end position="247"/>
    </location>
</feature>
<dbReference type="InterPro" id="IPR051475">
    <property type="entry name" value="Diverse_Ion_Transporter"/>
</dbReference>
<feature type="transmembrane region" description="Helical" evidence="8">
    <location>
        <begin position="315"/>
        <end position="335"/>
    </location>
</feature>
<evidence type="ECO:0000256" key="4">
    <source>
        <dbReference type="ARBA" id="ARBA00022475"/>
    </source>
</evidence>
<feature type="transmembrane region" description="Helical" evidence="8">
    <location>
        <begin position="284"/>
        <end position="309"/>
    </location>
</feature>
<keyword evidence="5 8" id="KW-0812">Transmembrane</keyword>
<proteinExistence type="inferred from homology"/>
<dbReference type="GO" id="GO:0015105">
    <property type="term" value="F:arsenite transmembrane transporter activity"/>
    <property type="evidence" value="ECO:0007669"/>
    <property type="project" value="InterPro"/>
</dbReference>
<keyword evidence="4" id="KW-1003">Cell membrane</keyword>
<feature type="transmembrane region" description="Helical" evidence="8">
    <location>
        <begin position="181"/>
        <end position="200"/>
    </location>
</feature>
<evidence type="ECO:0000256" key="8">
    <source>
        <dbReference type="SAM" id="Phobius"/>
    </source>
</evidence>
<dbReference type="Pfam" id="PF03600">
    <property type="entry name" value="CitMHS"/>
    <property type="match status" value="1"/>
</dbReference>
<evidence type="ECO:0000256" key="3">
    <source>
        <dbReference type="ARBA" id="ARBA00022448"/>
    </source>
</evidence>
<dbReference type="EMBL" id="CADCVI010000109">
    <property type="protein sequence ID" value="CAA9468480.1"/>
    <property type="molecule type" value="Genomic_DNA"/>
</dbReference>
<reference evidence="10" key="1">
    <citation type="submission" date="2020-02" db="EMBL/GenBank/DDBJ databases">
        <authorList>
            <person name="Meier V. D."/>
        </authorList>
    </citation>
    <scope>NUCLEOTIDE SEQUENCE</scope>
    <source>
        <strain evidence="10">AVDCRST_MAG25</strain>
    </source>
</reference>
<evidence type="ECO:0000256" key="2">
    <source>
        <dbReference type="ARBA" id="ARBA00009843"/>
    </source>
</evidence>
<dbReference type="GO" id="GO:0005886">
    <property type="term" value="C:plasma membrane"/>
    <property type="evidence" value="ECO:0007669"/>
    <property type="project" value="UniProtKB-SubCell"/>
</dbReference>
<keyword evidence="3" id="KW-0813">Transport</keyword>
<dbReference type="PANTHER" id="PTHR43568:SF1">
    <property type="entry name" value="P PROTEIN"/>
    <property type="match status" value="1"/>
</dbReference>
<feature type="transmembrane region" description="Helical" evidence="8">
    <location>
        <begin position="96"/>
        <end position="114"/>
    </location>
</feature>
<keyword evidence="7 8" id="KW-0472">Membrane</keyword>
<dbReference type="PRINTS" id="PR00758">
    <property type="entry name" value="ARSENICPUMP"/>
</dbReference>
<feature type="transmembrane region" description="Helical" evidence="8">
    <location>
        <begin position="406"/>
        <end position="427"/>
    </location>
</feature>
<evidence type="ECO:0000256" key="6">
    <source>
        <dbReference type="ARBA" id="ARBA00022989"/>
    </source>
</evidence>
<feature type="domain" description="Citrate transporter-like" evidence="9">
    <location>
        <begin position="21"/>
        <end position="372"/>
    </location>
</feature>
<gene>
    <name evidence="10" type="ORF">AVDCRST_MAG25-1801</name>
</gene>
<comment type="similarity">
    <text evidence="2">Belongs to the CitM (TC 2.A.11) transporter family.</text>
</comment>
<evidence type="ECO:0000256" key="5">
    <source>
        <dbReference type="ARBA" id="ARBA00022692"/>
    </source>
</evidence>
<name>A0A6J4RKB6_9ACTN</name>
<dbReference type="InterPro" id="IPR000802">
    <property type="entry name" value="Arsenical_pump_ArsB"/>
</dbReference>
<sequence length="431" mass="45461">MEGVVRVEAIFAVALFVVVLVIVGTEVVNRTVAALLGAAVVISFGIVEQSEAATEFIDWNTIGLLAGMMVIVSVLDKTGLFEYLAIKSARWGKAKPGRILILLAVVTAVLSAFLDNVTTIILMVPVTFLIADALGVSPLPFLLTQVLASNIGGAATLIGDPPNILIGSAAGLSFADFVINLAPVVILTLPFVLAYLYLVFRRELKASDTAEETIMGLDARGAIRDPVLLRKCLIVLGVVILAFFLHGALHLEAATIALFGAAVLLLYARSNVEEVLREVEWPTLFFFVGLFVLVGGLEATGVVGGIAGLLTAFDATSAVAAVVIIWGSALASGVIDNIPFTATMIPVLQELGESENLTEAQLRPLWWSLALGADFGGNATLIGASANVVAAGMSERAGQRITFVKFMIYGIPVTLISLVIATGYVLLRYYM</sequence>
<dbReference type="CDD" id="cd01116">
    <property type="entry name" value="P_permease"/>
    <property type="match status" value="1"/>
</dbReference>
<dbReference type="PANTHER" id="PTHR43568">
    <property type="entry name" value="P PROTEIN"/>
    <property type="match status" value="1"/>
</dbReference>
<feature type="transmembrane region" description="Helical" evidence="8">
    <location>
        <begin position="32"/>
        <end position="50"/>
    </location>
</feature>
<evidence type="ECO:0000256" key="7">
    <source>
        <dbReference type="ARBA" id="ARBA00023136"/>
    </source>
</evidence>
<evidence type="ECO:0000259" key="9">
    <source>
        <dbReference type="Pfam" id="PF03600"/>
    </source>
</evidence>
<feature type="transmembrane region" description="Helical" evidence="8">
    <location>
        <begin position="56"/>
        <end position="75"/>
    </location>
</feature>
<evidence type="ECO:0000256" key="1">
    <source>
        <dbReference type="ARBA" id="ARBA00004651"/>
    </source>
</evidence>
<organism evidence="10">
    <name type="scientific">uncultured Rubrobacteraceae bacterium</name>
    <dbReference type="NCBI Taxonomy" id="349277"/>
    <lineage>
        <taxon>Bacteria</taxon>
        <taxon>Bacillati</taxon>
        <taxon>Actinomycetota</taxon>
        <taxon>Rubrobacteria</taxon>
        <taxon>Rubrobacterales</taxon>
        <taxon>Rubrobacteraceae</taxon>
        <taxon>environmental samples</taxon>
    </lineage>
</organism>
<feature type="transmembrane region" description="Helical" evidence="8">
    <location>
        <begin position="6"/>
        <end position="25"/>
    </location>
</feature>
<accession>A0A6J4RKB6</accession>
<feature type="transmembrane region" description="Helical" evidence="8">
    <location>
        <begin position="253"/>
        <end position="272"/>
    </location>
</feature>